<proteinExistence type="predicted"/>
<dbReference type="Gene3D" id="3.40.190.290">
    <property type="match status" value="1"/>
</dbReference>
<evidence type="ECO:0000313" key="1">
    <source>
        <dbReference type="EMBL" id="SAK48655.1"/>
    </source>
</evidence>
<gene>
    <name evidence="1" type="ORF">AWB75_01163</name>
</gene>
<organism evidence="1 2">
    <name type="scientific">Caballeronia catudaia</name>
    <dbReference type="NCBI Taxonomy" id="1777136"/>
    <lineage>
        <taxon>Bacteria</taxon>
        <taxon>Pseudomonadati</taxon>
        <taxon>Pseudomonadota</taxon>
        <taxon>Betaproteobacteria</taxon>
        <taxon>Burkholderiales</taxon>
        <taxon>Burkholderiaceae</taxon>
        <taxon>Caballeronia</taxon>
    </lineage>
</organism>
<comment type="caution">
    <text evidence="1">The sequence shown here is derived from an EMBL/GenBank/DDBJ whole genome shotgun (WGS) entry which is preliminary data.</text>
</comment>
<name>A0A157ZT28_9BURK</name>
<keyword evidence="2" id="KW-1185">Reference proteome</keyword>
<protein>
    <submittedName>
        <fullName evidence="1">Chromosome replication initiation inhibitor protein</fullName>
    </submittedName>
</protein>
<dbReference type="EMBL" id="FCOF02000004">
    <property type="protein sequence ID" value="SAK48655.1"/>
    <property type="molecule type" value="Genomic_DNA"/>
</dbReference>
<dbReference type="SUPFAM" id="SSF53850">
    <property type="entry name" value="Periplasmic binding protein-like II"/>
    <property type="match status" value="1"/>
</dbReference>
<accession>A0A157ZT28</accession>
<dbReference type="AlphaFoldDB" id="A0A157ZT28"/>
<evidence type="ECO:0000313" key="2">
    <source>
        <dbReference type="Proteomes" id="UP000054870"/>
    </source>
</evidence>
<reference evidence="1" key="1">
    <citation type="submission" date="2016-01" db="EMBL/GenBank/DDBJ databases">
        <authorList>
            <person name="Peeters C."/>
        </authorList>
    </citation>
    <scope>NUCLEOTIDE SEQUENCE [LARGE SCALE GENOMIC DNA]</scope>
    <source>
        <strain evidence="1">LMG 29318</strain>
    </source>
</reference>
<sequence>MNFNEKDELQKRFAKRVCRVDIEPPAHVVPHGAGFVRACTSGLAWGMCPQRLVARQLESGELVEVLPGSRFDVDLYWQSWRLALGWLDELSAMLKHRAKSFLD</sequence>
<dbReference type="Proteomes" id="UP000054870">
    <property type="component" value="Unassembled WGS sequence"/>
</dbReference>